<keyword evidence="4 6" id="KW-0175">Coiled coil</keyword>
<keyword evidence="3 6" id="KW-0067">ATP-binding</keyword>
<comment type="subunit">
    <text evidence="6">Homodimer.</text>
</comment>
<dbReference type="InterPro" id="IPR027417">
    <property type="entry name" value="P-loop_NTPase"/>
</dbReference>
<feature type="domain" description="RecF/RecN/SMC N-terminal" evidence="7">
    <location>
        <begin position="3"/>
        <end position="418"/>
    </location>
</feature>
<dbReference type="HAMAP" id="MF_01894">
    <property type="entry name" value="Smc_prok"/>
    <property type="match status" value="1"/>
</dbReference>
<comment type="subcellular location">
    <subcellularLocation>
        <location evidence="6">Cytoplasm</location>
    </subcellularLocation>
</comment>
<reference evidence="8 9" key="1">
    <citation type="submission" date="2024-05" db="EMBL/GenBank/DDBJ databases">
        <title>Genome sequencing of Marine Estuary Bacteria, Shewanella vesiculosa and S. baltica, and Pseudomonas syringae.</title>
        <authorList>
            <person name="Gurung A."/>
            <person name="Maclea K.S."/>
        </authorList>
    </citation>
    <scope>NUCLEOTIDE SEQUENCE [LARGE SCALE GENOMIC DNA]</scope>
    <source>
        <strain evidence="8 9">1A</strain>
    </source>
</reference>
<comment type="function">
    <text evidence="6">Required for chromosome condensation and partitioning.</text>
</comment>
<evidence type="ECO:0000313" key="8">
    <source>
        <dbReference type="EMBL" id="MEO3680688.1"/>
    </source>
</evidence>
<dbReference type="InterPro" id="IPR024704">
    <property type="entry name" value="SMC"/>
</dbReference>
<evidence type="ECO:0000256" key="1">
    <source>
        <dbReference type="ARBA" id="ARBA00022490"/>
    </source>
</evidence>
<dbReference type="PIRSF" id="PIRSF005719">
    <property type="entry name" value="SMC"/>
    <property type="match status" value="1"/>
</dbReference>
<comment type="domain">
    <text evidence="6">Contains large globular domains required for ATP hydrolysis at each terminus and a third globular domain forming a flexible hinge near the middle of the molecule. These domains are separated by coiled-coil structures.</text>
</comment>
<keyword evidence="1 6" id="KW-0963">Cytoplasm</keyword>
<protein>
    <recommendedName>
        <fullName evidence="6">Chromosome partition protein Smc</fullName>
    </recommendedName>
</protein>
<proteinExistence type="inferred from homology"/>
<dbReference type="EMBL" id="JBDPZN010000001">
    <property type="protein sequence ID" value="MEO3680688.1"/>
    <property type="molecule type" value="Genomic_DNA"/>
</dbReference>
<evidence type="ECO:0000313" key="9">
    <source>
        <dbReference type="Proteomes" id="UP001477278"/>
    </source>
</evidence>
<dbReference type="InterPro" id="IPR011890">
    <property type="entry name" value="SMC_prok"/>
</dbReference>
<accession>A0ABV0FIP0</accession>
<evidence type="ECO:0000259" key="7">
    <source>
        <dbReference type="Pfam" id="PF02463"/>
    </source>
</evidence>
<evidence type="ECO:0000256" key="5">
    <source>
        <dbReference type="ARBA" id="ARBA00023125"/>
    </source>
</evidence>
<gene>
    <name evidence="6" type="primary">smc</name>
    <name evidence="8" type="ORF">ABHN84_00100</name>
</gene>
<name>A0ABV0FIP0_9GAMM</name>
<dbReference type="RefSeq" id="WP_347689337.1">
    <property type="nucleotide sequence ID" value="NZ_JBDPZN010000001.1"/>
</dbReference>
<evidence type="ECO:0000256" key="2">
    <source>
        <dbReference type="ARBA" id="ARBA00022741"/>
    </source>
</evidence>
<feature type="domain" description="RecF/RecN/SMC N-terminal" evidence="7">
    <location>
        <begin position="767"/>
        <end position="1127"/>
    </location>
</feature>
<dbReference type="PANTHER" id="PTHR43977">
    <property type="entry name" value="STRUCTURAL MAINTENANCE OF CHROMOSOMES PROTEIN 3"/>
    <property type="match status" value="1"/>
</dbReference>
<dbReference type="Pfam" id="PF02463">
    <property type="entry name" value="SMC_N"/>
    <property type="match status" value="2"/>
</dbReference>
<comment type="similarity">
    <text evidence="6">Belongs to the SMC family.</text>
</comment>
<feature type="coiled-coil region" evidence="6">
    <location>
        <begin position="272"/>
        <end position="383"/>
    </location>
</feature>
<evidence type="ECO:0000256" key="4">
    <source>
        <dbReference type="ARBA" id="ARBA00023054"/>
    </source>
</evidence>
<dbReference type="Proteomes" id="UP001477278">
    <property type="component" value="Unassembled WGS sequence"/>
</dbReference>
<dbReference type="Gene3D" id="3.40.50.300">
    <property type="entry name" value="P-loop containing nucleotide triphosphate hydrolases"/>
    <property type="match status" value="2"/>
</dbReference>
<evidence type="ECO:0000256" key="3">
    <source>
        <dbReference type="ARBA" id="ARBA00022840"/>
    </source>
</evidence>
<keyword evidence="2 6" id="KW-0547">Nucleotide-binding</keyword>
<dbReference type="SUPFAM" id="SSF52540">
    <property type="entry name" value="P-loop containing nucleoside triphosphate hydrolases"/>
    <property type="match status" value="1"/>
</dbReference>
<dbReference type="CDD" id="cd03278">
    <property type="entry name" value="ABC_SMC_barmotin"/>
    <property type="match status" value="2"/>
</dbReference>
<comment type="caution">
    <text evidence="8">The sequence shown here is derived from an EMBL/GenBank/DDBJ whole genome shotgun (WGS) entry which is preliminary data.</text>
</comment>
<feature type="coiled-coil region" evidence="6">
    <location>
        <begin position="170"/>
        <end position="211"/>
    </location>
</feature>
<feature type="coiled-coil region" evidence="6">
    <location>
        <begin position="695"/>
        <end position="729"/>
    </location>
</feature>
<feature type="binding site" evidence="6">
    <location>
        <begin position="32"/>
        <end position="39"/>
    </location>
    <ligand>
        <name>ATP</name>
        <dbReference type="ChEBI" id="CHEBI:30616"/>
    </ligand>
</feature>
<evidence type="ECO:0000256" key="6">
    <source>
        <dbReference type="HAMAP-Rule" id="MF_01894"/>
    </source>
</evidence>
<sequence>MRLKQIKLAGFKSFVDPTKIPFDNALSAIIGPNGCGKSNVIDAVRWVLGESSAKHLRGDSMTDVIFNGSSSRKPISVAGVELVFENTQGRLTGQYASYQEISVKRQVNRDSESSYFLNGQKCRRKDITDLFMGTGLGPRSYAIIEQGTISRLIESKPQELRVFIEEAAGISRYKERRRETENRIRHTRENLERLNDIRVELGAQLDKLSQQAKAALRYRELKHSERQLHSQLLVMRYQQLLQQTDKLDTETAAGELRVEALAKNAQQGDTSVIQLKQQLAELSDAEHKLVEQYYQAGNTTTKLEQQLAHQQQQDNQLQQQIQSLQQQVEQAEEHIVRMTDVHQQLVEQVNTHQPAYDQANQALEQIDEQVFAIEEACDDQQRQLTQYAETLASNKMQLALSQSTLSHQQQSVRQDEQRLSQSQSEFAALAQQNNHQELQLSETELAKVDQQLTDKQLQHSQLKLTLVEQQQAVTEASETYQKLKQSVTHHHSRLQFINELLAEHTQDEGQQLWQVIEVMPGWDKAVDKVLQGLSQLPILADDITSLVDETSPIVGFEQQETVAYPALTTPVNLAPWLQHVVWATSMAEAKVLLPTLAPEQYIATQEGFLIGHGFVLNHTQSGQSAIVLSQERLSLSQQLAELEQQQVSSQHSLTSLTQRAATTQLELNQCQQACHQLQIEQTKLHSLVTSLTQQVADKRQKQQQYSQTISKLTQQIDDKHIQVDAFEEQILIQEEALLQAMNQHELAHQAWQTSQAKLRETKAIRSDAANRVKHQQAQVQQHVTEQALSEQKLKQKHEKKTELINQLTQLQQMLLDNQQQRGQHDLSQLSTQLAQVLEQQQALQQQLQHNRSQQAELQTSLDSLVLMQKQQLVVLQDLTQKISALKLRREGLKGQANGQLQLLQEQQIQLQQVIADMPEQASIDAWSQQLEKVKQNILRLGAINLAAIEEFESQRERKAYLDSQDDDLNKGLAILEDAIRKIDKETRSRFKATFETVNHDLGLLFPKVFGGGKAYLALTGDDLLETGVTIMAQPPGKKNSTIHLLSGGEKALTALSLVFAIFRLNPAPFCMLDEVDAPLDDANVERFCRLLKEMSQSVQFIYISHNKITMEMADQLIGVTMHEPGVSRIVAVDIEAAVAMADAV</sequence>
<keyword evidence="5 6" id="KW-0238">DNA-binding</keyword>
<feature type="coiled-coil region" evidence="6">
    <location>
        <begin position="790"/>
        <end position="895"/>
    </location>
</feature>
<organism evidence="8 9">
    <name type="scientific">Shewanella vesiculosa</name>
    <dbReference type="NCBI Taxonomy" id="518738"/>
    <lineage>
        <taxon>Bacteria</taxon>
        <taxon>Pseudomonadati</taxon>
        <taxon>Pseudomonadota</taxon>
        <taxon>Gammaproteobacteria</taxon>
        <taxon>Alteromonadales</taxon>
        <taxon>Shewanellaceae</taxon>
        <taxon>Shewanella</taxon>
    </lineage>
</organism>
<keyword evidence="9" id="KW-1185">Reference proteome</keyword>
<dbReference type="InterPro" id="IPR003395">
    <property type="entry name" value="RecF/RecN/SMC_N"/>
</dbReference>